<dbReference type="Proteomes" id="UP000763557">
    <property type="component" value="Unassembled WGS sequence"/>
</dbReference>
<evidence type="ECO:0000313" key="2">
    <source>
        <dbReference type="Proteomes" id="UP000763557"/>
    </source>
</evidence>
<dbReference type="EMBL" id="JAAATY010000001">
    <property type="protein sequence ID" value="NRN62819.1"/>
    <property type="molecule type" value="Genomic_DNA"/>
</dbReference>
<sequence>MMAAAVLSGVPSTVHALLTGHDPLAATRAAATLIPGLPLRAHDPSHREFARGNPLISRYQEGLTVLGGVAVHLVVSAFWAAVIEAVDSRAKAGGSKLMRGAVAGLLIAALDLEIIGRRHPAVRALPRLPQWLDHVTFGVLVTALARPDGPASTALSIRPPSAVGRG</sequence>
<comment type="caution">
    <text evidence="1">The sequence shown here is derived from an EMBL/GenBank/DDBJ whole genome shotgun (WGS) entry which is preliminary data.</text>
</comment>
<proteinExistence type="predicted"/>
<organism evidence="1 2">
    <name type="scientific">Kibdelosporangium persicum</name>
    <dbReference type="NCBI Taxonomy" id="2698649"/>
    <lineage>
        <taxon>Bacteria</taxon>
        <taxon>Bacillati</taxon>
        <taxon>Actinomycetota</taxon>
        <taxon>Actinomycetes</taxon>
        <taxon>Pseudonocardiales</taxon>
        <taxon>Pseudonocardiaceae</taxon>
        <taxon>Kibdelosporangium</taxon>
    </lineage>
</organism>
<keyword evidence="2" id="KW-1185">Reference proteome</keyword>
<name>A0ABX2EVA0_9PSEU</name>
<gene>
    <name evidence="1" type="ORF">GC106_200</name>
</gene>
<reference evidence="1 2" key="1">
    <citation type="submission" date="2020-01" db="EMBL/GenBank/DDBJ databases">
        <title>Kibdelosporangium persica a novel Actinomycetes from a hot desert in Iran.</title>
        <authorList>
            <person name="Safaei N."/>
            <person name="Zaburannyi N."/>
            <person name="Mueller R."/>
            <person name="Wink J."/>
        </authorList>
    </citation>
    <scope>NUCLEOTIDE SEQUENCE [LARGE SCALE GENOMIC DNA]</scope>
    <source>
        <strain evidence="1 2">4NS15</strain>
    </source>
</reference>
<evidence type="ECO:0000313" key="1">
    <source>
        <dbReference type="EMBL" id="NRN62819.1"/>
    </source>
</evidence>
<protein>
    <submittedName>
        <fullName evidence="1">Uncharacterized protein</fullName>
    </submittedName>
</protein>
<accession>A0ABX2EVA0</accession>